<reference evidence="1 2" key="1">
    <citation type="journal article" date="2012" name="J. Bacteriol.">
        <title>Draft Genome Sequence Determination for Cystic Fibrosis and Chronic Granulomatous Disease Burkholderia multivorans Isolates.</title>
        <authorList>
            <person name="Varga J.J."/>
            <person name="Losada L."/>
            <person name="Zelazny A.M."/>
            <person name="Brinkac L."/>
            <person name="Harkins D."/>
            <person name="Radune D."/>
            <person name="Hostetler J."/>
            <person name="Sampaio E.P."/>
            <person name="Ronning C.M."/>
            <person name="Nierman W.C."/>
            <person name="Greenberg D.E."/>
            <person name="Holland S.M."/>
            <person name="Goldberg J.B."/>
        </authorList>
    </citation>
    <scope>NUCLEOTIDE SEQUENCE [LARGE SCALE GENOMIC DNA]</scope>
    <source>
        <strain evidence="1 2">CGD2</strain>
    </source>
</reference>
<name>B9BKN0_9BURK</name>
<organism evidence="1 2">
    <name type="scientific">Burkholderia multivorans CGD2</name>
    <dbReference type="NCBI Taxonomy" id="513052"/>
    <lineage>
        <taxon>Bacteria</taxon>
        <taxon>Pseudomonadati</taxon>
        <taxon>Pseudomonadota</taxon>
        <taxon>Betaproteobacteria</taxon>
        <taxon>Burkholderiales</taxon>
        <taxon>Burkholderiaceae</taxon>
        <taxon>Burkholderia</taxon>
        <taxon>Burkholderia cepacia complex</taxon>
    </lineage>
</organism>
<dbReference type="AlphaFoldDB" id="B9BKN0"/>
<sequence length="45" mass="5179">MPIAGKMVAQKNGASSFTRDYRLREMNPNHENAHDLNRADFDLFV</sequence>
<dbReference type="Proteomes" id="UP000004535">
    <property type="component" value="Unassembled WGS sequence"/>
</dbReference>
<accession>B9BKN0</accession>
<dbReference type="EMBL" id="ACFC01000002">
    <property type="protein sequence ID" value="EEE08497.1"/>
    <property type="molecule type" value="Genomic_DNA"/>
</dbReference>
<comment type="caution">
    <text evidence="1">The sequence shown here is derived from an EMBL/GenBank/DDBJ whole genome shotgun (WGS) entry which is preliminary data.</text>
</comment>
<protein>
    <submittedName>
        <fullName evidence="1">Uncharacterized protein</fullName>
    </submittedName>
</protein>
<evidence type="ECO:0000313" key="2">
    <source>
        <dbReference type="Proteomes" id="UP000004535"/>
    </source>
</evidence>
<evidence type="ECO:0000313" key="1">
    <source>
        <dbReference type="EMBL" id="EEE08497.1"/>
    </source>
</evidence>
<gene>
    <name evidence="1" type="ORF">BURMUCGD2_5638</name>
</gene>
<proteinExistence type="predicted"/>